<protein>
    <recommendedName>
        <fullName evidence="1">DUF6810 domain-containing protein</fullName>
    </recommendedName>
</protein>
<dbReference type="Pfam" id="PF20650">
    <property type="entry name" value="DUF6810"/>
    <property type="match status" value="1"/>
</dbReference>
<organism evidence="2">
    <name type="scientific">marine metagenome</name>
    <dbReference type="NCBI Taxonomy" id="408172"/>
    <lineage>
        <taxon>unclassified sequences</taxon>
        <taxon>metagenomes</taxon>
        <taxon>ecological metagenomes</taxon>
    </lineage>
</organism>
<dbReference type="InterPro" id="IPR049216">
    <property type="entry name" value="DUF6810"/>
</dbReference>
<feature type="domain" description="DUF6810" evidence="1">
    <location>
        <begin position="41"/>
        <end position="102"/>
    </location>
</feature>
<evidence type="ECO:0000259" key="1">
    <source>
        <dbReference type="Pfam" id="PF20650"/>
    </source>
</evidence>
<dbReference type="EMBL" id="UINC01080387">
    <property type="protein sequence ID" value="SVC23277.1"/>
    <property type="molecule type" value="Genomic_DNA"/>
</dbReference>
<evidence type="ECO:0000313" key="2">
    <source>
        <dbReference type="EMBL" id="SVC23277.1"/>
    </source>
</evidence>
<reference evidence="2" key="1">
    <citation type="submission" date="2018-05" db="EMBL/GenBank/DDBJ databases">
        <authorList>
            <person name="Lanie J.A."/>
            <person name="Ng W.-L."/>
            <person name="Kazmierczak K.M."/>
            <person name="Andrzejewski T.M."/>
            <person name="Davidsen T.M."/>
            <person name="Wayne K.J."/>
            <person name="Tettelin H."/>
            <person name="Glass J.I."/>
            <person name="Rusch D."/>
            <person name="Podicherti R."/>
            <person name="Tsui H.-C.T."/>
            <person name="Winkler M.E."/>
        </authorList>
    </citation>
    <scope>NUCLEOTIDE SEQUENCE</scope>
</reference>
<dbReference type="PROSITE" id="PS51257">
    <property type="entry name" value="PROKAR_LIPOPROTEIN"/>
    <property type="match status" value="1"/>
</dbReference>
<dbReference type="AlphaFoldDB" id="A0A382KJX2"/>
<sequence>MKPFLTFLFIIFSLTSCSQAIETQNDPLATSLIIESSNIYSLEDVKNAGWKESNKFDNSEYPETVEIAYGFFQRKDIEVWVYASPEAAKKFGINYGDEAVEKRAGQTDYMIPRVNRYHAYVIVGNLMLLCETEILDCQKLIDNF</sequence>
<proteinExistence type="predicted"/>
<name>A0A382KJX2_9ZZZZ</name>
<gene>
    <name evidence="2" type="ORF">METZ01_LOCUS276131</name>
</gene>
<accession>A0A382KJX2</accession>